<dbReference type="SUPFAM" id="SSF47413">
    <property type="entry name" value="lambda repressor-like DNA-binding domains"/>
    <property type="match status" value="1"/>
</dbReference>
<evidence type="ECO:0000259" key="2">
    <source>
        <dbReference type="PROSITE" id="PS50943"/>
    </source>
</evidence>
<sequence>MSEQSVTTERDAERLQHAMDDRDQAGPGDRGLFAERLEELFRSVPDPSGRRYTGSAIARKSTELGYKLGESYLSQLRSGKARTPSFRTVEGIAAAFGVDVRYFLEDAGRRRNREDIDMMRLQADRTIHEAAHRLAGLPESSITIVNELIKVLRVQQGLPADPAAGAVNGDAGRTLG</sequence>
<dbReference type="AlphaFoldDB" id="A0A839RP63"/>
<reference evidence="3 4" key="1">
    <citation type="submission" date="2020-08" db="EMBL/GenBank/DDBJ databases">
        <title>Sequencing the genomes of 1000 actinobacteria strains.</title>
        <authorList>
            <person name="Klenk H.-P."/>
        </authorList>
    </citation>
    <scope>NUCLEOTIDE SEQUENCE [LARGE SCALE GENOMIC DNA]</scope>
    <source>
        <strain evidence="3 4">DSM 45258</strain>
    </source>
</reference>
<gene>
    <name evidence="3" type="ORF">FHU29_002285</name>
</gene>
<proteinExistence type="predicted"/>
<keyword evidence="4" id="KW-1185">Reference proteome</keyword>
<feature type="region of interest" description="Disordered" evidence="1">
    <location>
        <begin position="1"/>
        <end position="30"/>
    </location>
</feature>
<organism evidence="3 4">
    <name type="scientific">Hoyosella altamirensis</name>
    <dbReference type="NCBI Taxonomy" id="616997"/>
    <lineage>
        <taxon>Bacteria</taxon>
        <taxon>Bacillati</taxon>
        <taxon>Actinomycetota</taxon>
        <taxon>Actinomycetes</taxon>
        <taxon>Mycobacteriales</taxon>
        <taxon>Hoyosellaceae</taxon>
        <taxon>Hoyosella</taxon>
    </lineage>
</organism>
<feature type="domain" description="HTH cro/C1-type" evidence="2">
    <location>
        <begin position="71"/>
        <end position="103"/>
    </location>
</feature>
<name>A0A839RP63_9ACTN</name>
<evidence type="ECO:0000256" key="1">
    <source>
        <dbReference type="SAM" id="MobiDB-lite"/>
    </source>
</evidence>
<evidence type="ECO:0000313" key="4">
    <source>
        <dbReference type="Proteomes" id="UP000567922"/>
    </source>
</evidence>
<dbReference type="InterPro" id="IPR001387">
    <property type="entry name" value="Cro/C1-type_HTH"/>
</dbReference>
<evidence type="ECO:0000313" key="3">
    <source>
        <dbReference type="EMBL" id="MBB3037836.1"/>
    </source>
</evidence>
<dbReference type="PROSITE" id="PS50943">
    <property type="entry name" value="HTH_CROC1"/>
    <property type="match status" value="1"/>
</dbReference>
<dbReference type="CDD" id="cd00093">
    <property type="entry name" value="HTH_XRE"/>
    <property type="match status" value="1"/>
</dbReference>
<dbReference type="GO" id="GO:0003677">
    <property type="term" value="F:DNA binding"/>
    <property type="evidence" value="ECO:0007669"/>
    <property type="project" value="InterPro"/>
</dbReference>
<feature type="compositionally biased region" description="Basic and acidic residues" evidence="1">
    <location>
        <begin position="8"/>
        <end position="24"/>
    </location>
</feature>
<accession>A0A839RP63</accession>
<dbReference type="InterPro" id="IPR010982">
    <property type="entry name" value="Lambda_DNA-bd_dom_sf"/>
</dbReference>
<dbReference type="Proteomes" id="UP000567922">
    <property type="component" value="Unassembled WGS sequence"/>
</dbReference>
<dbReference type="Gene3D" id="1.10.260.40">
    <property type="entry name" value="lambda repressor-like DNA-binding domains"/>
    <property type="match status" value="1"/>
</dbReference>
<comment type="caution">
    <text evidence="3">The sequence shown here is derived from an EMBL/GenBank/DDBJ whole genome shotgun (WGS) entry which is preliminary data.</text>
</comment>
<protein>
    <submittedName>
        <fullName evidence="3">Transcriptional regulator with XRE-family HTH domain</fullName>
    </submittedName>
</protein>
<dbReference type="EMBL" id="JACHWS010000002">
    <property type="protein sequence ID" value="MBB3037836.1"/>
    <property type="molecule type" value="Genomic_DNA"/>
</dbReference>